<dbReference type="InterPro" id="IPR011992">
    <property type="entry name" value="EF-hand-dom_pair"/>
</dbReference>
<keyword evidence="2" id="KW-0677">Repeat</keyword>
<dbReference type="PANTHER" id="PTHR10891">
    <property type="entry name" value="EF-HAND CALCIUM-BINDING DOMAIN CONTAINING PROTEIN"/>
    <property type="match status" value="1"/>
</dbReference>
<feature type="compositionally biased region" description="Basic and acidic residues" evidence="4">
    <location>
        <begin position="249"/>
        <end position="263"/>
    </location>
</feature>
<feature type="region of interest" description="Disordered" evidence="4">
    <location>
        <begin position="216"/>
        <end position="235"/>
    </location>
</feature>
<accession>A0A7S1TSY4</accession>
<feature type="region of interest" description="Disordered" evidence="4">
    <location>
        <begin position="24"/>
        <end position="70"/>
    </location>
</feature>
<evidence type="ECO:0000313" key="7">
    <source>
        <dbReference type="EMBL" id="CAD9245462.1"/>
    </source>
</evidence>
<proteinExistence type="predicted"/>
<evidence type="ECO:0000256" key="2">
    <source>
        <dbReference type="ARBA" id="ARBA00022737"/>
    </source>
</evidence>
<evidence type="ECO:0000259" key="6">
    <source>
        <dbReference type="PROSITE" id="PS50222"/>
    </source>
</evidence>
<dbReference type="PROSITE" id="PS00018">
    <property type="entry name" value="EF_HAND_1"/>
    <property type="match status" value="1"/>
</dbReference>
<feature type="domain" description="EF-hand" evidence="6">
    <location>
        <begin position="319"/>
        <end position="354"/>
    </location>
</feature>
<dbReference type="Gene3D" id="1.10.238.10">
    <property type="entry name" value="EF-hand"/>
    <property type="match status" value="1"/>
</dbReference>
<dbReference type="InterPro" id="IPR018247">
    <property type="entry name" value="EF_Hand_1_Ca_BS"/>
</dbReference>
<dbReference type="InterPro" id="IPR002048">
    <property type="entry name" value="EF_hand_dom"/>
</dbReference>
<feature type="domain" description="EF-hand" evidence="6">
    <location>
        <begin position="356"/>
        <end position="391"/>
    </location>
</feature>
<dbReference type="InterPro" id="IPR039647">
    <property type="entry name" value="EF_hand_pair_protein_CML-like"/>
</dbReference>
<dbReference type="PROSITE" id="PS50222">
    <property type="entry name" value="EF_HAND_2"/>
    <property type="match status" value="2"/>
</dbReference>
<dbReference type="SUPFAM" id="SSF47473">
    <property type="entry name" value="EF-hand"/>
    <property type="match status" value="1"/>
</dbReference>
<dbReference type="GO" id="GO:0005509">
    <property type="term" value="F:calcium ion binding"/>
    <property type="evidence" value="ECO:0007669"/>
    <property type="project" value="InterPro"/>
</dbReference>
<evidence type="ECO:0000256" key="3">
    <source>
        <dbReference type="ARBA" id="ARBA00022837"/>
    </source>
</evidence>
<gene>
    <name evidence="7" type="ORF">PPAR1163_LOCUS3811</name>
</gene>
<dbReference type="Pfam" id="PF13499">
    <property type="entry name" value="EF-hand_7"/>
    <property type="match status" value="1"/>
</dbReference>
<organism evidence="7">
    <name type="scientific">Phaeomonas parva</name>
    <dbReference type="NCBI Taxonomy" id="124430"/>
    <lineage>
        <taxon>Eukaryota</taxon>
        <taxon>Sar</taxon>
        <taxon>Stramenopiles</taxon>
        <taxon>Ochrophyta</taxon>
        <taxon>Pinguiophyceae</taxon>
        <taxon>Pinguiochrysidales</taxon>
        <taxon>Pinguiochrysidaceae</taxon>
        <taxon>Phaeomonas</taxon>
    </lineage>
</organism>
<dbReference type="SMART" id="SM00054">
    <property type="entry name" value="EFh"/>
    <property type="match status" value="2"/>
</dbReference>
<keyword evidence="1" id="KW-0479">Metal-binding</keyword>
<protein>
    <recommendedName>
        <fullName evidence="6">EF-hand domain-containing protein</fullName>
    </recommendedName>
</protein>
<evidence type="ECO:0000256" key="1">
    <source>
        <dbReference type="ARBA" id="ARBA00022723"/>
    </source>
</evidence>
<keyword evidence="5" id="KW-0732">Signal</keyword>
<evidence type="ECO:0000256" key="5">
    <source>
        <dbReference type="SAM" id="SignalP"/>
    </source>
</evidence>
<keyword evidence="3" id="KW-0106">Calcium</keyword>
<feature type="compositionally biased region" description="Low complexity" evidence="4">
    <location>
        <begin position="264"/>
        <end position="294"/>
    </location>
</feature>
<feature type="signal peptide" evidence="5">
    <location>
        <begin position="1"/>
        <end position="24"/>
    </location>
</feature>
<dbReference type="EMBL" id="HBGJ01006129">
    <property type="protein sequence ID" value="CAD9245462.1"/>
    <property type="molecule type" value="Transcribed_RNA"/>
</dbReference>
<dbReference type="AlphaFoldDB" id="A0A7S1TSY4"/>
<evidence type="ECO:0000256" key="4">
    <source>
        <dbReference type="SAM" id="MobiDB-lite"/>
    </source>
</evidence>
<dbReference type="CDD" id="cd00051">
    <property type="entry name" value="EFh"/>
    <property type="match status" value="1"/>
</dbReference>
<feature type="chain" id="PRO_5031119155" description="EF-hand domain-containing protein" evidence="5">
    <location>
        <begin position="25"/>
        <end position="417"/>
    </location>
</feature>
<feature type="region of interest" description="Disordered" evidence="4">
    <location>
        <begin position="249"/>
        <end position="318"/>
    </location>
</feature>
<name>A0A7S1TSY4_9STRA</name>
<reference evidence="7" key="1">
    <citation type="submission" date="2021-01" db="EMBL/GenBank/DDBJ databases">
        <authorList>
            <person name="Corre E."/>
            <person name="Pelletier E."/>
            <person name="Niang G."/>
            <person name="Scheremetjew M."/>
            <person name="Finn R."/>
            <person name="Kale V."/>
            <person name="Holt S."/>
            <person name="Cochrane G."/>
            <person name="Meng A."/>
            <person name="Brown T."/>
            <person name="Cohen L."/>
        </authorList>
    </citation>
    <scope>NUCLEOTIDE SEQUENCE</scope>
    <source>
        <strain evidence="7">CCMP2877</strain>
    </source>
</reference>
<sequence length="417" mass="44727">MRTPGGALLLLALLLALLPHPSPSLRVRPRRPRTAALDGSRDASRARLGVVRSGDPSAPQPPAKRGWWPWSKDDEPELKPLATDAGAGASRPLPPEERFLKDVKWLLVLLSGEARRWMSETGDLPPEIVQALLDDYQLLYLFRDMYNDLGDACQVAKKGVRDFIAAPFRFAADSGGRTYEALRAGAFETYMIASLILEGSSRRLLSGQARARRRRRLRLLGPTDRPKAAGRPSATGGFAYLLRFGRGKDKDEDAKEEAKEAKHGGPAALAALPSAEPKVKSEPATPTAPEVAAAPTPPPQSPPASATPRTGSDGRPQRIPKDALKRAFAVFDENDDGGITVAEMRRVLKAVLGRSVSRREAAEVIEIADANGDGKVDFAEFAEVMDAARLLNPDRIIYGDGGGTKAGGGDGFGAPQP</sequence>